<sequence>MKQYEKMNQAFQSLNQKFDLPEQEQKEILLKINERMNDTKPIKKRGSFQWKYILASAATIVLLIITSIAFMTSPNKELVQEQDTNPDSGTNASTGNLTGEGVTIHITNNTTVNIDMMMVKIYQDGSMSTSQGGMNADGSAIVPGDGLDFQFLDEEIGEGDLELEVELTYPSNEEGVSSFVTPRITLSETDEGKYSLQLKGDTESNIYLLDEAIFAGITTNNTSVGIAREKIELGLTKSEVENLFWEDYKKGTSDVDNREFWRYDLDTSIGYPSSDDNYENGDIEAIKNGDIQAQVFIYWDEDNQVKNYSAIYLDQDNHHVYAYHLLSDGSEKLELVQKK</sequence>
<keyword evidence="2" id="KW-1133">Transmembrane helix</keyword>
<comment type="caution">
    <text evidence="3">The sequence shown here is derived from an EMBL/GenBank/DDBJ whole genome shotgun (WGS) entry which is preliminary data.</text>
</comment>
<name>A0ABU9XIT2_9BACI</name>
<feature type="region of interest" description="Disordered" evidence="1">
    <location>
        <begin position="79"/>
        <end position="100"/>
    </location>
</feature>
<evidence type="ECO:0000313" key="3">
    <source>
        <dbReference type="EMBL" id="MEN2768217.1"/>
    </source>
</evidence>
<feature type="transmembrane region" description="Helical" evidence="2">
    <location>
        <begin position="52"/>
        <end position="71"/>
    </location>
</feature>
<gene>
    <name evidence="3" type="ORF">ABC228_13625</name>
</gene>
<keyword evidence="4" id="KW-1185">Reference proteome</keyword>
<evidence type="ECO:0000313" key="4">
    <source>
        <dbReference type="Proteomes" id="UP001444625"/>
    </source>
</evidence>
<organism evidence="3 4">
    <name type="scientific">Ornithinibacillus xuwenensis</name>
    <dbReference type="NCBI Taxonomy" id="3144668"/>
    <lineage>
        <taxon>Bacteria</taxon>
        <taxon>Bacillati</taxon>
        <taxon>Bacillota</taxon>
        <taxon>Bacilli</taxon>
        <taxon>Bacillales</taxon>
        <taxon>Bacillaceae</taxon>
        <taxon>Ornithinibacillus</taxon>
    </lineage>
</organism>
<evidence type="ECO:0008006" key="5">
    <source>
        <dbReference type="Google" id="ProtNLM"/>
    </source>
</evidence>
<evidence type="ECO:0000256" key="2">
    <source>
        <dbReference type="SAM" id="Phobius"/>
    </source>
</evidence>
<evidence type="ECO:0000256" key="1">
    <source>
        <dbReference type="SAM" id="MobiDB-lite"/>
    </source>
</evidence>
<accession>A0ABU9XIT2</accession>
<keyword evidence="2" id="KW-0812">Transmembrane</keyword>
<feature type="compositionally biased region" description="Polar residues" evidence="1">
    <location>
        <begin position="79"/>
        <end position="97"/>
    </location>
</feature>
<protein>
    <recommendedName>
        <fullName evidence="5">DUF4179 domain-containing protein</fullName>
    </recommendedName>
</protein>
<dbReference type="EMBL" id="JBDIML010000004">
    <property type="protein sequence ID" value="MEN2768217.1"/>
    <property type="molecule type" value="Genomic_DNA"/>
</dbReference>
<reference evidence="3 4" key="1">
    <citation type="submission" date="2024-05" db="EMBL/GenBank/DDBJ databases">
        <authorList>
            <person name="Haq I."/>
            <person name="Ullah Z."/>
            <person name="Ahmad R."/>
            <person name="Li M."/>
            <person name="Tong Y."/>
        </authorList>
    </citation>
    <scope>NUCLEOTIDE SEQUENCE [LARGE SCALE GENOMIC DNA]</scope>
    <source>
        <strain evidence="3 4">16A2E</strain>
    </source>
</reference>
<dbReference type="Proteomes" id="UP001444625">
    <property type="component" value="Unassembled WGS sequence"/>
</dbReference>
<dbReference type="RefSeq" id="WP_345825696.1">
    <property type="nucleotide sequence ID" value="NZ_JBDIML010000004.1"/>
</dbReference>
<keyword evidence="2" id="KW-0472">Membrane</keyword>
<proteinExistence type="predicted"/>